<dbReference type="GO" id="GO:0003677">
    <property type="term" value="F:DNA binding"/>
    <property type="evidence" value="ECO:0007669"/>
    <property type="project" value="InterPro"/>
</dbReference>
<dbReference type="PROSITE" id="PS50943">
    <property type="entry name" value="HTH_CROC1"/>
    <property type="match status" value="1"/>
</dbReference>
<gene>
    <name evidence="2" type="ORF">B808_491</name>
</gene>
<dbReference type="SUPFAM" id="SSF47413">
    <property type="entry name" value="lambda repressor-like DNA-binding domains"/>
    <property type="match status" value="1"/>
</dbReference>
<dbReference type="Pfam" id="PF01381">
    <property type="entry name" value="HTH_3"/>
    <property type="match status" value="1"/>
</dbReference>
<evidence type="ECO:0000259" key="1">
    <source>
        <dbReference type="PROSITE" id="PS50943"/>
    </source>
</evidence>
<dbReference type="CDD" id="cd00093">
    <property type="entry name" value="HTH_XRE"/>
    <property type="match status" value="1"/>
</dbReference>
<dbReference type="AlphaFoldDB" id="W9ELN4"/>
<sequence>MKRLREQYGVTQEELAKVVQLSRDKISKIEQNKRNSSFYSLDLIA</sequence>
<reference evidence="2 3" key="1">
    <citation type="submission" date="2012-08" db="EMBL/GenBank/DDBJ databases">
        <title>Genome sequencing of Lactobacillus florum 8D.</title>
        <authorList>
            <person name="Kim E.B."/>
            <person name="Marco M.L."/>
        </authorList>
    </citation>
    <scope>NUCLEOTIDE SEQUENCE [LARGE SCALE GENOMIC DNA]</scope>
    <source>
        <strain evidence="2 3">8D</strain>
    </source>
</reference>
<dbReference type="EMBL" id="ALXG01000022">
    <property type="protein sequence ID" value="ETO40589.1"/>
    <property type="molecule type" value="Genomic_DNA"/>
</dbReference>
<comment type="caution">
    <text evidence="2">The sequence shown here is derived from an EMBL/GenBank/DDBJ whole genome shotgun (WGS) entry which is preliminary data.</text>
</comment>
<name>W9ELN4_9LACO</name>
<dbReference type="Gene3D" id="1.10.260.40">
    <property type="entry name" value="lambda repressor-like DNA-binding domains"/>
    <property type="match status" value="1"/>
</dbReference>
<organism evidence="2 3">
    <name type="scientific">Fructilactobacillus florum 8D</name>
    <dbReference type="NCBI Taxonomy" id="1221538"/>
    <lineage>
        <taxon>Bacteria</taxon>
        <taxon>Bacillati</taxon>
        <taxon>Bacillota</taxon>
        <taxon>Bacilli</taxon>
        <taxon>Lactobacillales</taxon>
        <taxon>Lactobacillaceae</taxon>
        <taxon>Fructilactobacillus</taxon>
    </lineage>
</organism>
<dbReference type="Proteomes" id="UP000019474">
    <property type="component" value="Unassembled WGS sequence"/>
</dbReference>
<accession>W9ELN4</accession>
<keyword evidence="3" id="KW-1185">Reference proteome</keyword>
<dbReference type="InterPro" id="IPR010982">
    <property type="entry name" value="Lambda_DNA-bd_dom_sf"/>
</dbReference>
<evidence type="ECO:0000313" key="2">
    <source>
        <dbReference type="EMBL" id="ETO40589.1"/>
    </source>
</evidence>
<dbReference type="PATRIC" id="fig|1221538.3.peg.497"/>
<feature type="domain" description="HTH cro/C1-type" evidence="1">
    <location>
        <begin position="1"/>
        <end position="45"/>
    </location>
</feature>
<protein>
    <recommendedName>
        <fullName evidence="1">HTH cro/C1-type domain-containing protein</fullName>
    </recommendedName>
</protein>
<dbReference type="InterPro" id="IPR001387">
    <property type="entry name" value="Cro/C1-type_HTH"/>
</dbReference>
<proteinExistence type="predicted"/>
<evidence type="ECO:0000313" key="3">
    <source>
        <dbReference type="Proteomes" id="UP000019474"/>
    </source>
</evidence>